<feature type="binding site" evidence="7">
    <location>
        <position position="151"/>
    </location>
    <ligand>
        <name>ATP</name>
        <dbReference type="ChEBI" id="CHEBI:30616"/>
    </ligand>
</feature>
<dbReference type="EC" id="2.7.1.71" evidence="7"/>
<dbReference type="GO" id="GO:0005524">
    <property type="term" value="F:ATP binding"/>
    <property type="evidence" value="ECO:0007669"/>
    <property type="project" value="UniProtKB-UniRule"/>
</dbReference>
<dbReference type="GO" id="GO:0008652">
    <property type="term" value="P:amino acid biosynthetic process"/>
    <property type="evidence" value="ECO:0007669"/>
    <property type="project" value="UniProtKB-KW"/>
</dbReference>
<name>A0A2H0VB54_9BACT</name>
<dbReference type="PRINTS" id="PR01100">
    <property type="entry name" value="SHIKIMTKNASE"/>
</dbReference>
<dbReference type="PANTHER" id="PTHR21087:SF16">
    <property type="entry name" value="SHIKIMATE KINASE 1, CHLOROPLASTIC"/>
    <property type="match status" value="1"/>
</dbReference>
<accession>A0A2H0VB54</accession>
<gene>
    <name evidence="7" type="primary">aroK</name>
    <name evidence="8" type="ORF">COT92_01665</name>
</gene>
<evidence type="ECO:0000256" key="6">
    <source>
        <dbReference type="ARBA" id="ARBA00023141"/>
    </source>
</evidence>
<dbReference type="GO" id="GO:0009423">
    <property type="term" value="P:chorismate biosynthetic process"/>
    <property type="evidence" value="ECO:0007669"/>
    <property type="project" value="UniProtKB-UniRule"/>
</dbReference>
<keyword evidence="7" id="KW-0460">Magnesium</keyword>
<keyword evidence="2 7" id="KW-0808">Transferase</keyword>
<dbReference type="GO" id="GO:0004765">
    <property type="term" value="F:shikimate kinase activity"/>
    <property type="evidence" value="ECO:0007669"/>
    <property type="project" value="UniProtKB-UniRule"/>
</dbReference>
<comment type="similarity">
    <text evidence="7">Belongs to the shikimate kinase family.</text>
</comment>
<dbReference type="PANTHER" id="PTHR21087">
    <property type="entry name" value="SHIKIMATE KINASE"/>
    <property type="match status" value="1"/>
</dbReference>
<organism evidence="8 9">
    <name type="scientific">Candidatus Doudnabacteria bacterium CG10_big_fil_rev_8_21_14_0_10_42_18</name>
    <dbReference type="NCBI Taxonomy" id="1974552"/>
    <lineage>
        <taxon>Bacteria</taxon>
        <taxon>Candidatus Doudnaibacteriota</taxon>
    </lineage>
</organism>
<keyword evidence="5 7" id="KW-0067">ATP-binding</keyword>
<dbReference type="GO" id="GO:0005829">
    <property type="term" value="C:cytosol"/>
    <property type="evidence" value="ECO:0007669"/>
    <property type="project" value="TreeGrafter"/>
</dbReference>
<comment type="pathway">
    <text evidence="7">Metabolic intermediate biosynthesis; chorismate biosynthesis; chorismate from D-erythrose 4-phosphate and phosphoenolpyruvate: step 5/7.</text>
</comment>
<comment type="cofactor">
    <cofactor evidence="7">
        <name>Mg(2+)</name>
        <dbReference type="ChEBI" id="CHEBI:18420"/>
    </cofactor>
    <text evidence="7">Binds 1 Mg(2+) ion per subunit.</text>
</comment>
<dbReference type="Proteomes" id="UP000230922">
    <property type="component" value="Unassembled WGS sequence"/>
</dbReference>
<dbReference type="GO" id="GO:0009073">
    <property type="term" value="P:aromatic amino acid family biosynthetic process"/>
    <property type="evidence" value="ECO:0007669"/>
    <property type="project" value="UniProtKB-KW"/>
</dbReference>
<feature type="binding site" evidence="7">
    <location>
        <begin position="11"/>
        <end position="16"/>
    </location>
    <ligand>
        <name>ATP</name>
        <dbReference type="ChEBI" id="CHEBI:30616"/>
    </ligand>
</feature>
<keyword evidence="1 7" id="KW-0028">Amino-acid biosynthesis</keyword>
<dbReference type="Gene3D" id="3.40.50.300">
    <property type="entry name" value="P-loop containing nucleotide triphosphate hydrolases"/>
    <property type="match status" value="1"/>
</dbReference>
<evidence type="ECO:0000256" key="7">
    <source>
        <dbReference type="HAMAP-Rule" id="MF_00109"/>
    </source>
</evidence>
<evidence type="ECO:0000256" key="4">
    <source>
        <dbReference type="ARBA" id="ARBA00022777"/>
    </source>
</evidence>
<comment type="subcellular location">
    <subcellularLocation>
        <location evidence="7">Cytoplasm</location>
    </subcellularLocation>
</comment>
<comment type="subunit">
    <text evidence="7">Monomer.</text>
</comment>
<feature type="binding site" evidence="7">
    <location>
        <position position="134"/>
    </location>
    <ligand>
        <name>substrate</name>
    </ligand>
</feature>
<dbReference type="UniPathway" id="UPA00053">
    <property type="reaction ID" value="UER00088"/>
</dbReference>
<dbReference type="InterPro" id="IPR027417">
    <property type="entry name" value="P-loop_NTPase"/>
</dbReference>
<proteinExistence type="inferred from homology"/>
<sequence>MKGITFIGMAGVGKSAVGKVFAELLNWKYIDLDKYILSKQGMTHHEYMQAHGERALGELENRYALEIDLMDTVFAPPGSMVYAKEAMGRIKRDSLVVYIKSTPEIIAERLGRRLYTNGIIGLEEKGLKGVMEERIPLYEKYADYTFVSGRQTKKEMAEKILNGLKKKGVKI</sequence>
<evidence type="ECO:0000313" key="9">
    <source>
        <dbReference type="Proteomes" id="UP000230922"/>
    </source>
</evidence>
<feature type="binding site" evidence="7">
    <location>
        <position position="113"/>
    </location>
    <ligand>
        <name>ATP</name>
        <dbReference type="ChEBI" id="CHEBI:30616"/>
    </ligand>
</feature>
<comment type="caution">
    <text evidence="7">Lacks conserved residue(s) required for the propagation of feature annotation.</text>
</comment>
<protein>
    <recommendedName>
        <fullName evidence="7">Shikimate kinase</fullName>
        <shortName evidence="7">SK</shortName>
        <ecNumber evidence="7">2.7.1.71</ecNumber>
    </recommendedName>
</protein>
<dbReference type="AlphaFoldDB" id="A0A2H0VB54"/>
<comment type="catalytic activity">
    <reaction evidence="7">
        <text>shikimate + ATP = 3-phosphoshikimate + ADP + H(+)</text>
        <dbReference type="Rhea" id="RHEA:13121"/>
        <dbReference type="ChEBI" id="CHEBI:15378"/>
        <dbReference type="ChEBI" id="CHEBI:30616"/>
        <dbReference type="ChEBI" id="CHEBI:36208"/>
        <dbReference type="ChEBI" id="CHEBI:145989"/>
        <dbReference type="ChEBI" id="CHEBI:456216"/>
        <dbReference type="EC" id="2.7.1.71"/>
    </reaction>
</comment>
<dbReference type="GO" id="GO:0000287">
    <property type="term" value="F:magnesium ion binding"/>
    <property type="evidence" value="ECO:0007669"/>
    <property type="project" value="UniProtKB-UniRule"/>
</dbReference>
<dbReference type="EMBL" id="PFAK01000027">
    <property type="protein sequence ID" value="PIR96323.1"/>
    <property type="molecule type" value="Genomic_DNA"/>
</dbReference>
<reference evidence="9" key="1">
    <citation type="submission" date="2017-09" db="EMBL/GenBank/DDBJ databases">
        <title>Depth-based differentiation of microbial function through sediment-hosted aquifers and enrichment of novel symbionts in the deep terrestrial subsurface.</title>
        <authorList>
            <person name="Probst A.J."/>
            <person name="Ladd B."/>
            <person name="Jarett J.K."/>
            <person name="Geller-Mcgrath D.E."/>
            <person name="Sieber C.M.K."/>
            <person name="Emerson J.B."/>
            <person name="Anantharaman K."/>
            <person name="Thomas B.C."/>
            <person name="Malmstrom R."/>
            <person name="Stieglmeier M."/>
            <person name="Klingl A."/>
            <person name="Woyke T."/>
            <person name="Ryan C.M."/>
            <person name="Banfield J.F."/>
        </authorList>
    </citation>
    <scope>NUCLEOTIDE SEQUENCE [LARGE SCALE GENOMIC DNA]</scope>
</reference>
<evidence type="ECO:0000313" key="8">
    <source>
        <dbReference type="EMBL" id="PIR96323.1"/>
    </source>
</evidence>
<evidence type="ECO:0000256" key="2">
    <source>
        <dbReference type="ARBA" id="ARBA00022679"/>
    </source>
</evidence>
<dbReference type="Pfam" id="PF01202">
    <property type="entry name" value="SKI"/>
    <property type="match status" value="1"/>
</dbReference>
<keyword evidence="6 7" id="KW-0057">Aromatic amino acid biosynthesis</keyword>
<keyword evidence="7" id="KW-0963">Cytoplasm</keyword>
<evidence type="ECO:0000256" key="3">
    <source>
        <dbReference type="ARBA" id="ARBA00022741"/>
    </source>
</evidence>
<dbReference type="InterPro" id="IPR031322">
    <property type="entry name" value="Shikimate/glucono_kinase"/>
</dbReference>
<feature type="binding site" evidence="7">
    <location>
        <position position="15"/>
    </location>
    <ligand>
        <name>Mg(2+)</name>
        <dbReference type="ChEBI" id="CHEBI:18420"/>
    </ligand>
</feature>
<keyword evidence="4 7" id="KW-0418">Kinase</keyword>
<dbReference type="InterPro" id="IPR000623">
    <property type="entry name" value="Shikimate_kinase/TSH1"/>
</dbReference>
<evidence type="ECO:0000256" key="1">
    <source>
        <dbReference type="ARBA" id="ARBA00022605"/>
    </source>
</evidence>
<keyword evidence="3 7" id="KW-0547">Nucleotide-binding</keyword>
<feature type="binding site" evidence="7">
    <location>
        <position position="78"/>
    </location>
    <ligand>
        <name>substrate</name>
    </ligand>
</feature>
<comment type="function">
    <text evidence="7">Catalyzes the specific phosphorylation of the 3-hydroxyl group of shikimic acid using ATP as a cosubstrate.</text>
</comment>
<dbReference type="SUPFAM" id="SSF52540">
    <property type="entry name" value="P-loop containing nucleoside triphosphate hydrolases"/>
    <property type="match status" value="1"/>
</dbReference>
<dbReference type="HAMAP" id="MF_00109">
    <property type="entry name" value="Shikimate_kinase"/>
    <property type="match status" value="1"/>
</dbReference>
<feature type="binding site" evidence="7">
    <location>
        <position position="33"/>
    </location>
    <ligand>
        <name>substrate</name>
    </ligand>
</feature>
<keyword evidence="7" id="KW-0479">Metal-binding</keyword>
<comment type="caution">
    <text evidence="8">The sequence shown here is derived from an EMBL/GenBank/DDBJ whole genome shotgun (WGS) entry which is preliminary data.</text>
</comment>
<evidence type="ECO:0000256" key="5">
    <source>
        <dbReference type="ARBA" id="ARBA00022840"/>
    </source>
</evidence>